<dbReference type="SUPFAM" id="SSF53098">
    <property type="entry name" value="Ribonuclease H-like"/>
    <property type="match status" value="1"/>
</dbReference>
<feature type="compositionally biased region" description="Acidic residues" evidence="1">
    <location>
        <begin position="1213"/>
        <end position="1227"/>
    </location>
</feature>
<dbReference type="Pfam" id="PF17921">
    <property type="entry name" value="Integrase_H2C2"/>
    <property type="match status" value="1"/>
</dbReference>
<dbReference type="Pfam" id="PF23088">
    <property type="entry name" value="DUF7047"/>
    <property type="match status" value="1"/>
</dbReference>
<sequence>MSTEGEDDHKKMSSLCPRFSGEGDVSTDVNAGIELFLKKFDTFLQLRGLIRPGAAAPQAERDRFAAKAAGILKSALKGRAAVVAYSLPQAKQDDFDLLVAELRLAFGLDSLTAWAAFCSRRLGEMEPIDGYVANLRVLLDISHPRLGQDAKSAVLRSQFVWGLPQGTAKALVLAKYEDAAVPLESLVVLAKDHLKAARFEGAKGAGFAAAAMRMRAEQSEGLNVGKGKKGAPRFTGKGKGISREAGYTGKGKAAKSDVSHTWQLNCLVIPQLPNDLKLVVGSDFWRNLPYDLVFHWSDAGHMEAHLGAAAIPLKPIRAYNLESCDVKEYLDAEGRTHTVLEAPDCTAVRRPVRGNSSTSYEWEVAWRWRDDKPPDTISCPEEYSLSYLTPDQLALLHQEIDTWIKDGWLLEVSPEQECNIRCCLPIVPAINELKSTPVRPTLNFAFLNSHCVQASDPFAADCGKELRRWRCCPQAQILDVRRAYPSLKIRDDLSWYQCLRYKGTYFRLVRLGFGASCAPRLLKNVLDFVLQNYPTTLRYFDDILVARSPTQSLDDFKKSVAEVRSVLSQNGLKTKDPVDLNGAHLLGLEIYKDDTGTLLWRRRLPLESLLESIEARFDKPPLLTAREVGSWLGKLVAHVPCAGYLRACVAVGRRLLNHSCGKDRSAWSRPVADDVRDFVKKLCSVIRQSGDPAFGRWLLPESSEKIRCWVDASQLAEAVLLTDSANLILADGAWLAPTGDVGSTGKPSTHINVRELDVIIRGIKYVILYGFTKATIMSDSRSAVSWLSKTLNHQKVVTKGMYSFLIDRRLSVIRSLVREFNLDIDVQWICSEKNLSDSLTRLPKELSAQSPLGAAVFVNSWGGEGGQNHWWPDHSDLLEAQASENIDCEVSSKFDLRDGLVYYDGLPYLPTSLRRRVILSLHQSLLHPGRSSTASTLKEYFRFPNLDVEVENALESCTDETCQRERRKPVSLSTGTCRRLATEPWSCVGVDITYVHSVPVLSCICEYSRYAAVKVLRGESSDHLYFALQSIFCSPGLGFPIFVRCDRGSNFLALRSILRSRGTTLVPSSGHRGSANGVCERFHGILKRRLLFAPSNCSLQARLDLVCDAYNRTVHGSTQQSPLNRLFGRKLRLGAELPRRVPQAEGVSPFEEGQEVWILKPREQRRAGARFLTGVYKITSTTPFASRVRSVDRSGRSELVVTNDRIIPKSDESEAQQEESPVTDDGESFFLSSEEAYSVQQSTTESVVSHGSAEAEEDQLPDEVLDVPGNDIDPGLLPAGEPEEHSPPDANVLGRRNRHPPVRFIPGGNPREVSFDEEGYPIEPQP</sequence>
<dbReference type="PANTHER" id="PTHR37984:SF5">
    <property type="entry name" value="PROTEIN NYNRIN-LIKE"/>
    <property type="match status" value="1"/>
</dbReference>
<dbReference type="InterPro" id="IPR036397">
    <property type="entry name" value="RNaseH_sf"/>
</dbReference>
<dbReference type="PANTHER" id="PTHR37984">
    <property type="entry name" value="PROTEIN CBG26694"/>
    <property type="match status" value="1"/>
</dbReference>
<dbReference type="GO" id="GO:0015074">
    <property type="term" value="P:DNA integration"/>
    <property type="evidence" value="ECO:0007669"/>
    <property type="project" value="InterPro"/>
</dbReference>
<reference evidence="3 4" key="1">
    <citation type="submission" date="2020-04" db="EMBL/GenBank/DDBJ databases">
        <title>Perkinsus olseni comparative genomics.</title>
        <authorList>
            <person name="Bogema D.R."/>
        </authorList>
    </citation>
    <scope>NUCLEOTIDE SEQUENCE [LARGE SCALE GENOMIC DNA]</scope>
    <source>
        <strain evidence="3">00978-12</strain>
    </source>
</reference>
<dbReference type="InterPro" id="IPR041588">
    <property type="entry name" value="Integrase_H2C2"/>
</dbReference>
<gene>
    <name evidence="3" type="ORF">FOZ60_016828</name>
</gene>
<comment type="caution">
    <text evidence="3">The sequence shown here is derived from an EMBL/GenBank/DDBJ whole genome shotgun (WGS) entry which is preliminary data.</text>
</comment>
<dbReference type="InterPro" id="IPR001584">
    <property type="entry name" value="Integrase_cat-core"/>
</dbReference>
<name>A0A7J6N372_PEROL</name>
<dbReference type="Gene3D" id="1.10.340.70">
    <property type="match status" value="1"/>
</dbReference>
<evidence type="ECO:0000313" key="4">
    <source>
        <dbReference type="Proteomes" id="UP000541610"/>
    </source>
</evidence>
<dbReference type="InterPro" id="IPR055475">
    <property type="entry name" value="DUF7047"/>
</dbReference>
<feature type="compositionally biased region" description="Low complexity" evidence="1">
    <location>
        <begin position="1238"/>
        <end position="1249"/>
    </location>
</feature>
<dbReference type="Gene3D" id="3.30.70.270">
    <property type="match status" value="1"/>
</dbReference>
<dbReference type="InterPro" id="IPR012337">
    <property type="entry name" value="RNaseH-like_sf"/>
</dbReference>
<accession>A0A7J6N372</accession>
<dbReference type="Gene3D" id="3.10.10.10">
    <property type="entry name" value="HIV Type 1 Reverse Transcriptase, subunit A, domain 1"/>
    <property type="match status" value="1"/>
</dbReference>
<dbReference type="SUPFAM" id="SSF56672">
    <property type="entry name" value="DNA/RNA polymerases"/>
    <property type="match status" value="1"/>
</dbReference>
<dbReference type="OrthoDB" id="5918296at2759"/>
<evidence type="ECO:0000313" key="3">
    <source>
        <dbReference type="EMBL" id="KAF4678382.1"/>
    </source>
</evidence>
<protein>
    <recommendedName>
        <fullName evidence="2">Integrase catalytic domain-containing protein</fullName>
    </recommendedName>
</protein>
<dbReference type="InterPro" id="IPR043502">
    <property type="entry name" value="DNA/RNA_pol_sf"/>
</dbReference>
<organism evidence="3 4">
    <name type="scientific">Perkinsus olseni</name>
    <name type="common">Perkinsus atlanticus</name>
    <dbReference type="NCBI Taxonomy" id="32597"/>
    <lineage>
        <taxon>Eukaryota</taxon>
        <taxon>Sar</taxon>
        <taxon>Alveolata</taxon>
        <taxon>Perkinsozoa</taxon>
        <taxon>Perkinsea</taxon>
        <taxon>Perkinsida</taxon>
        <taxon>Perkinsidae</taxon>
        <taxon>Perkinsus</taxon>
    </lineage>
</organism>
<dbReference type="Gene3D" id="3.30.420.10">
    <property type="entry name" value="Ribonuclease H-like superfamily/Ribonuclease H"/>
    <property type="match status" value="1"/>
</dbReference>
<evidence type="ECO:0000259" key="2">
    <source>
        <dbReference type="PROSITE" id="PS50994"/>
    </source>
</evidence>
<feature type="domain" description="Integrase catalytic" evidence="2">
    <location>
        <begin position="980"/>
        <end position="1130"/>
    </location>
</feature>
<dbReference type="EMBL" id="JABANP010000911">
    <property type="protein sequence ID" value="KAF4678382.1"/>
    <property type="molecule type" value="Genomic_DNA"/>
</dbReference>
<dbReference type="PROSITE" id="PS50994">
    <property type="entry name" value="INTEGRASE"/>
    <property type="match status" value="1"/>
</dbReference>
<feature type="region of interest" description="Disordered" evidence="1">
    <location>
        <begin position="1202"/>
        <end position="1326"/>
    </location>
</feature>
<dbReference type="InterPro" id="IPR043128">
    <property type="entry name" value="Rev_trsase/Diguanyl_cyclase"/>
</dbReference>
<dbReference type="GO" id="GO:0003676">
    <property type="term" value="F:nucleic acid binding"/>
    <property type="evidence" value="ECO:0007669"/>
    <property type="project" value="InterPro"/>
</dbReference>
<dbReference type="InterPro" id="IPR050951">
    <property type="entry name" value="Retrovirus_Pol_polyprotein"/>
</dbReference>
<proteinExistence type="predicted"/>
<dbReference type="Proteomes" id="UP000541610">
    <property type="component" value="Unassembled WGS sequence"/>
</dbReference>
<evidence type="ECO:0000256" key="1">
    <source>
        <dbReference type="SAM" id="MobiDB-lite"/>
    </source>
</evidence>
<feature type="compositionally biased region" description="Acidic residues" evidence="1">
    <location>
        <begin position="1254"/>
        <end position="1265"/>
    </location>
</feature>